<dbReference type="GO" id="GO:0005524">
    <property type="term" value="F:ATP binding"/>
    <property type="evidence" value="ECO:0007669"/>
    <property type="project" value="UniProtKB-KW"/>
</dbReference>
<dbReference type="GO" id="GO:0005778">
    <property type="term" value="C:peroxisomal membrane"/>
    <property type="evidence" value="ECO:0007669"/>
    <property type="project" value="TreeGrafter"/>
</dbReference>
<dbReference type="GO" id="GO:0042760">
    <property type="term" value="P:very long-chain fatty acid catabolic process"/>
    <property type="evidence" value="ECO:0007669"/>
    <property type="project" value="TreeGrafter"/>
</dbReference>
<dbReference type="InterPro" id="IPR003439">
    <property type="entry name" value="ABC_transporter-like_ATP-bd"/>
</dbReference>
<evidence type="ECO:0000256" key="1">
    <source>
        <dbReference type="ARBA" id="ARBA00008575"/>
    </source>
</evidence>
<dbReference type="PANTHER" id="PTHR11384:SF59">
    <property type="entry name" value="LYSOSOMAL COBALAMIN TRANSPORTER ABCD4"/>
    <property type="match status" value="1"/>
</dbReference>
<dbReference type="GO" id="GO:0140359">
    <property type="term" value="F:ABC-type transporter activity"/>
    <property type="evidence" value="ECO:0007669"/>
    <property type="project" value="InterPro"/>
</dbReference>
<dbReference type="Gene3D" id="1.20.1560.10">
    <property type="entry name" value="ABC transporter type 1, transmembrane domain"/>
    <property type="match status" value="1"/>
</dbReference>
<dbReference type="Proteomes" id="UP001152795">
    <property type="component" value="Unassembled WGS sequence"/>
</dbReference>
<evidence type="ECO:0000256" key="3">
    <source>
        <dbReference type="ARBA" id="ARBA00022692"/>
    </source>
</evidence>
<dbReference type="GO" id="GO:0016887">
    <property type="term" value="F:ATP hydrolysis activity"/>
    <property type="evidence" value="ECO:0007669"/>
    <property type="project" value="InterPro"/>
</dbReference>
<comment type="caution">
    <text evidence="6">The sequence shown here is derived from an EMBL/GenBank/DDBJ whole genome shotgun (WGS) entry which is preliminary data.</text>
</comment>
<keyword evidence="6" id="KW-0067">ATP-binding</keyword>
<keyword evidence="3" id="KW-0812">Transmembrane</keyword>
<dbReference type="InterPro" id="IPR036640">
    <property type="entry name" value="ABC1_TM_sf"/>
</dbReference>
<dbReference type="Pfam" id="PF00005">
    <property type="entry name" value="ABC_tran"/>
    <property type="match status" value="1"/>
</dbReference>
<dbReference type="GO" id="GO:0006635">
    <property type="term" value="P:fatty acid beta-oxidation"/>
    <property type="evidence" value="ECO:0007669"/>
    <property type="project" value="TreeGrafter"/>
</dbReference>
<keyword evidence="7" id="KW-1185">Reference proteome</keyword>
<dbReference type="InterPro" id="IPR011527">
    <property type="entry name" value="ABC1_TM_dom"/>
</dbReference>
<dbReference type="InterPro" id="IPR027417">
    <property type="entry name" value="P-loop_NTPase"/>
</dbReference>
<name>A0A6S7I1R3_PARCT</name>
<keyword evidence="4" id="KW-1133">Transmembrane helix</keyword>
<dbReference type="PROSITE" id="PS50929">
    <property type="entry name" value="ABC_TM1F"/>
    <property type="match status" value="1"/>
</dbReference>
<accession>A0A6S7I1R3</accession>
<dbReference type="PANTHER" id="PTHR11384">
    <property type="entry name" value="ATP-BINDING CASSETTE, SUB-FAMILY D MEMBER"/>
    <property type="match status" value="1"/>
</dbReference>
<evidence type="ECO:0000256" key="2">
    <source>
        <dbReference type="ARBA" id="ARBA00022448"/>
    </source>
</evidence>
<reference evidence="6" key="1">
    <citation type="submission" date="2020-04" db="EMBL/GenBank/DDBJ databases">
        <authorList>
            <person name="Alioto T."/>
            <person name="Alioto T."/>
            <person name="Gomez Garrido J."/>
        </authorList>
    </citation>
    <scope>NUCLEOTIDE SEQUENCE</scope>
    <source>
        <strain evidence="6">A484AB</strain>
    </source>
</reference>
<evidence type="ECO:0000256" key="5">
    <source>
        <dbReference type="ARBA" id="ARBA00023136"/>
    </source>
</evidence>
<organism evidence="6 7">
    <name type="scientific">Paramuricea clavata</name>
    <name type="common">Red gorgonian</name>
    <name type="synonym">Violescent sea-whip</name>
    <dbReference type="NCBI Taxonomy" id="317549"/>
    <lineage>
        <taxon>Eukaryota</taxon>
        <taxon>Metazoa</taxon>
        <taxon>Cnidaria</taxon>
        <taxon>Anthozoa</taxon>
        <taxon>Octocorallia</taxon>
        <taxon>Malacalcyonacea</taxon>
        <taxon>Plexauridae</taxon>
        <taxon>Paramuricea</taxon>
    </lineage>
</organism>
<dbReference type="Pfam" id="PF06472">
    <property type="entry name" value="ABC_membrane_2"/>
    <property type="match status" value="1"/>
</dbReference>
<dbReference type="SUPFAM" id="SSF90123">
    <property type="entry name" value="ABC transporter transmembrane region"/>
    <property type="match status" value="1"/>
</dbReference>
<dbReference type="SUPFAM" id="SSF52540">
    <property type="entry name" value="P-loop containing nucleoside triphosphate hydrolases"/>
    <property type="match status" value="1"/>
</dbReference>
<protein>
    <submittedName>
        <fullName evidence="6">ATP-binding cassette sub-family D member 4 isoform X1</fullName>
    </submittedName>
</protein>
<evidence type="ECO:0000313" key="6">
    <source>
        <dbReference type="EMBL" id="CAB4000402.1"/>
    </source>
</evidence>
<dbReference type="AlphaFoldDB" id="A0A6S7I1R3"/>
<dbReference type="GO" id="GO:0015910">
    <property type="term" value="P:long-chain fatty acid import into peroxisome"/>
    <property type="evidence" value="ECO:0007669"/>
    <property type="project" value="TreeGrafter"/>
</dbReference>
<keyword evidence="6" id="KW-0547">Nucleotide-binding</keyword>
<keyword evidence="2" id="KW-0813">Transport</keyword>
<dbReference type="OrthoDB" id="5982160at2759"/>
<dbReference type="Gene3D" id="3.40.50.300">
    <property type="entry name" value="P-loop containing nucleotide triphosphate hydrolases"/>
    <property type="match status" value="1"/>
</dbReference>
<dbReference type="GO" id="GO:0007031">
    <property type="term" value="P:peroxisome organization"/>
    <property type="evidence" value="ECO:0007669"/>
    <property type="project" value="TreeGrafter"/>
</dbReference>
<keyword evidence="5" id="KW-0472">Membrane</keyword>
<sequence length="423" mass="48286">MAAGRSTKLDRVFLRRFKKCLGIMFPTWLATSTLLFVLLLGLSFLQQALYYNSGLIPSRYVEVMVDKDRSGFQQVLVTSVIVIISTSLVKSLVSFVSGVLYVNWRGSLTRFIHKFYFAQDNYYELNVLQRDIDNLDQRITQDVDKFSNQFSSIFSTLVISPFTVGYYTYQCYKSIGYIGPLSIYGYFIVGTLFNKILMAPIIKLVFQQEKLEGNFRFKHMQLRVNAESTAFYHSGLLEEKKTNVKFENLLGVQLKLVIYQLLLQCSVNFFDYFGSIVSYMVVSIPLFIGDFDDLMPGELAGVISKYSFISMYLVHSFSQLIDLSNKVSDIAGYTHRIGEVLEFFKEKTGPSQDSFRFEDNLDDGILFKIENLTYSAPQSIDKPLVKDLDLEIHRGKNVLITGKTGSGKSSLLRVMCGLWQPDC</sequence>
<dbReference type="InterPro" id="IPR050835">
    <property type="entry name" value="ABC_transporter_sub-D"/>
</dbReference>
<feature type="non-terminal residue" evidence="6">
    <location>
        <position position="423"/>
    </location>
</feature>
<dbReference type="EMBL" id="CACRXK020003828">
    <property type="protein sequence ID" value="CAB4000402.1"/>
    <property type="molecule type" value="Genomic_DNA"/>
</dbReference>
<comment type="similarity">
    <text evidence="1">Belongs to the ABC transporter superfamily. ABCD family. Peroxisomal fatty acyl CoA transporter (TC 3.A.1.203) subfamily.</text>
</comment>
<evidence type="ECO:0000313" key="7">
    <source>
        <dbReference type="Proteomes" id="UP001152795"/>
    </source>
</evidence>
<proteinExistence type="inferred from homology"/>
<dbReference type="GO" id="GO:0005324">
    <property type="term" value="F:long-chain fatty acid transmembrane transporter activity"/>
    <property type="evidence" value="ECO:0007669"/>
    <property type="project" value="TreeGrafter"/>
</dbReference>
<gene>
    <name evidence="6" type="ORF">PACLA_8A062784</name>
</gene>
<evidence type="ECO:0000256" key="4">
    <source>
        <dbReference type="ARBA" id="ARBA00022989"/>
    </source>
</evidence>